<dbReference type="PANTHER" id="PTHR46679:SF1">
    <property type="entry name" value="GLUTAREDOXIN-2, MITOCHONDRIAL"/>
    <property type="match status" value="1"/>
</dbReference>
<protein>
    <submittedName>
        <fullName evidence="7">Glutaredoxin</fullName>
    </submittedName>
</protein>
<dbReference type="SUPFAM" id="SSF52833">
    <property type="entry name" value="Thioredoxin-like"/>
    <property type="match status" value="1"/>
</dbReference>
<organism evidence="6 7">
    <name type="scientific">Ditylenchus dipsaci</name>
    <dbReference type="NCBI Taxonomy" id="166011"/>
    <lineage>
        <taxon>Eukaryota</taxon>
        <taxon>Metazoa</taxon>
        <taxon>Ecdysozoa</taxon>
        <taxon>Nematoda</taxon>
        <taxon>Chromadorea</taxon>
        <taxon>Rhabditida</taxon>
        <taxon>Tylenchina</taxon>
        <taxon>Tylenchomorpha</taxon>
        <taxon>Sphaerularioidea</taxon>
        <taxon>Anguinidae</taxon>
        <taxon>Anguininae</taxon>
        <taxon>Ditylenchus</taxon>
    </lineage>
</organism>
<evidence type="ECO:0000256" key="3">
    <source>
        <dbReference type="ARBA" id="ARBA00022982"/>
    </source>
</evidence>
<dbReference type="GO" id="GO:0015035">
    <property type="term" value="F:protein-disulfide reductase activity"/>
    <property type="evidence" value="ECO:0007669"/>
    <property type="project" value="TreeGrafter"/>
</dbReference>
<name>A0A915DHE9_9BILA</name>
<keyword evidence="2" id="KW-0813">Transport</keyword>
<evidence type="ECO:0000256" key="5">
    <source>
        <dbReference type="ARBA" id="ARBA00023284"/>
    </source>
</evidence>
<accession>A0A915DHE9</accession>
<comment type="similarity">
    <text evidence="1">Belongs to the glutaredoxin family.</text>
</comment>
<dbReference type="CDD" id="cd02066">
    <property type="entry name" value="GRX_family"/>
    <property type="match status" value="1"/>
</dbReference>
<proteinExistence type="inferred from homology"/>
<keyword evidence="4" id="KW-1015">Disulfide bond</keyword>
<dbReference type="WBParaSite" id="jg19530">
    <property type="protein sequence ID" value="jg19530"/>
    <property type="gene ID" value="jg19530"/>
</dbReference>
<dbReference type="PANTHER" id="PTHR46679">
    <property type="match status" value="1"/>
</dbReference>
<keyword evidence="3" id="KW-0249">Electron transport</keyword>
<keyword evidence="6" id="KW-1185">Reference proteome</keyword>
<dbReference type="Gene3D" id="3.40.30.10">
    <property type="entry name" value="Glutaredoxin"/>
    <property type="match status" value="1"/>
</dbReference>
<evidence type="ECO:0000256" key="4">
    <source>
        <dbReference type="ARBA" id="ARBA00023157"/>
    </source>
</evidence>
<dbReference type="Proteomes" id="UP000887574">
    <property type="component" value="Unplaced"/>
</dbReference>
<dbReference type="InterPro" id="IPR036249">
    <property type="entry name" value="Thioredoxin-like_sf"/>
</dbReference>
<reference evidence="7" key="1">
    <citation type="submission" date="2022-11" db="UniProtKB">
        <authorList>
            <consortium name="WormBaseParasite"/>
        </authorList>
    </citation>
    <scope>IDENTIFICATION</scope>
</reference>
<keyword evidence="5" id="KW-0676">Redox-active center</keyword>
<evidence type="ECO:0000256" key="1">
    <source>
        <dbReference type="ARBA" id="ARBA00007787"/>
    </source>
</evidence>
<evidence type="ECO:0000313" key="6">
    <source>
        <dbReference type="Proteomes" id="UP000887574"/>
    </source>
</evidence>
<evidence type="ECO:0000313" key="7">
    <source>
        <dbReference type="WBParaSite" id="jg19530"/>
    </source>
</evidence>
<sequence>MGSSTSGLAGKVNDKQIKDEVKEYPVVMYTKPNCGFKENDLDLISATNPDGYQQYVNGLVYITRQTSVPQIFICGKFIGGFTQLHALREAKKLWQEVEKCSELYDPVI</sequence>
<dbReference type="PROSITE" id="PS51354">
    <property type="entry name" value="GLUTAREDOXIN_2"/>
    <property type="match status" value="1"/>
</dbReference>
<evidence type="ECO:0000256" key="2">
    <source>
        <dbReference type="ARBA" id="ARBA00022448"/>
    </source>
</evidence>
<dbReference type="GO" id="GO:0005739">
    <property type="term" value="C:mitochondrion"/>
    <property type="evidence" value="ECO:0007669"/>
    <property type="project" value="TreeGrafter"/>
</dbReference>
<dbReference type="AlphaFoldDB" id="A0A915DHE9"/>